<name>A0A914ENQ6_9BILA</name>
<organism evidence="9 10">
    <name type="scientific">Acrobeloides nanus</name>
    <dbReference type="NCBI Taxonomy" id="290746"/>
    <lineage>
        <taxon>Eukaryota</taxon>
        <taxon>Metazoa</taxon>
        <taxon>Ecdysozoa</taxon>
        <taxon>Nematoda</taxon>
        <taxon>Chromadorea</taxon>
        <taxon>Rhabditida</taxon>
        <taxon>Tylenchina</taxon>
        <taxon>Cephalobomorpha</taxon>
        <taxon>Cephaloboidea</taxon>
        <taxon>Cephalobidae</taxon>
        <taxon>Acrobeloides</taxon>
    </lineage>
</organism>
<dbReference type="PANTHER" id="PTHR46481">
    <property type="entry name" value="ZINC FINGER BED DOMAIN-CONTAINING PROTEIN 4"/>
    <property type="match status" value="1"/>
</dbReference>
<evidence type="ECO:0000256" key="2">
    <source>
        <dbReference type="ARBA" id="ARBA00022723"/>
    </source>
</evidence>
<dbReference type="Proteomes" id="UP000887540">
    <property type="component" value="Unplaced"/>
</dbReference>
<dbReference type="PANTHER" id="PTHR46481:SF10">
    <property type="entry name" value="ZINC FINGER BED DOMAIN-CONTAINING PROTEIN 39"/>
    <property type="match status" value="1"/>
</dbReference>
<dbReference type="InterPro" id="IPR012337">
    <property type="entry name" value="RNaseH-like_sf"/>
</dbReference>
<reference evidence="10" key="1">
    <citation type="submission" date="2022-11" db="UniProtKB">
        <authorList>
            <consortium name="WormBaseParasite"/>
        </authorList>
    </citation>
    <scope>IDENTIFICATION</scope>
</reference>
<dbReference type="SUPFAM" id="SSF53098">
    <property type="entry name" value="Ribonuclease H-like"/>
    <property type="match status" value="1"/>
</dbReference>
<evidence type="ECO:0000256" key="5">
    <source>
        <dbReference type="ARBA" id="ARBA00023015"/>
    </source>
</evidence>
<keyword evidence="2" id="KW-0479">Metal-binding</keyword>
<accession>A0A914ENQ6</accession>
<keyword evidence="9" id="KW-1185">Reference proteome</keyword>
<keyword evidence="7" id="KW-0539">Nucleus</keyword>
<evidence type="ECO:0000256" key="6">
    <source>
        <dbReference type="ARBA" id="ARBA00023163"/>
    </source>
</evidence>
<keyword evidence="5" id="KW-0805">Transcription regulation</keyword>
<dbReference type="AlphaFoldDB" id="A0A914ENQ6"/>
<dbReference type="GO" id="GO:0008270">
    <property type="term" value="F:zinc ion binding"/>
    <property type="evidence" value="ECO:0007669"/>
    <property type="project" value="UniProtKB-KW"/>
</dbReference>
<evidence type="ECO:0000313" key="10">
    <source>
        <dbReference type="WBParaSite" id="ACRNAN_scaffold9875.g30780.t1"/>
    </source>
</evidence>
<dbReference type="InterPro" id="IPR003656">
    <property type="entry name" value="Znf_BED"/>
</dbReference>
<evidence type="ECO:0000256" key="7">
    <source>
        <dbReference type="ARBA" id="ARBA00023242"/>
    </source>
</evidence>
<dbReference type="GO" id="GO:0005634">
    <property type="term" value="C:nucleus"/>
    <property type="evidence" value="ECO:0007669"/>
    <property type="project" value="UniProtKB-SubCell"/>
</dbReference>
<keyword evidence="4" id="KW-0862">Zinc</keyword>
<protein>
    <submittedName>
        <fullName evidence="10">BED-type domain-containing protein</fullName>
    </submittedName>
</protein>
<dbReference type="InterPro" id="IPR052035">
    <property type="entry name" value="ZnF_BED_domain_contain"/>
</dbReference>
<dbReference type="GO" id="GO:0003677">
    <property type="term" value="F:DNA binding"/>
    <property type="evidence" value="ECO:0007669"/>
    <property type="project" value="InterPro"/>
</dbReference>
<evidence type="ECO:0000259" key="8">
    <source>
        <dbReference type="Pfam" id="PF02892"/>
    </source>
</evidence>
<comment type="subcellular location">
    <subcellularLocation>
        <location evidence="1">Nucleus</location>
    </subcellularLocation>
</comment>
<evidence type="ECO:0000256" key="3">
    <source>
        <dbReference type="ARBA" id="ARBA00022771"/>
    </source>
</evidence>
<feature type="domain" description="BED-type" evidence="8">
    <location>
        <begin position="2"/>
        <end position="45"/>
    </location>
</feature>
<evidence type="ECO:0000256" key="4">
    <source>
        <dbReference type="ARBA" id="ARBA00022833"/>
    </source>
</evidence>
<dbReference type="SMART" id="SM00614">
    <property type="entry name" value="ZnF_BED"/>
    <property type="match status" value="1"/>
</dbReference>
<evidence type="ECO:0000313" key="9">
    <source>
        <dbReference type="Proteomes" id="UP000887540"/>
    </source>
</evidence>
<evidence type="ECO:0000256" key="1">
    <source>
        <dbReference type="ARBA" id="ARBA00004123"/>
    </source>
</evidence>
<keyword evidence="6" id="KW-0804">Transcription</keyword>
<dbReference type="Pfam" id="PF02892">
    <property type="entry name" value="zf-BED"/>
    <property type="match status" value="1"/>
</dbReference>
<dbReference type="WBParaSite" id="ACRNAN_scaffold9875.g30780.t1">
    <property type="protein sequence ID" value="ACRNAN_scaffold9875.g30780.t1"/>
    <property type="gene ID" value="ACRNAN_scaffold9875.g30780"/>
</dbReference>
<sequence length="391" mass="45372">MSDIWKHFEKTGDKSRCKIQSCKKEVCRKQGSTKGMWVHLERQHREEFNKLKDIGSDGQKGKQQNTILNYVAPKNVVNEQEEAEEQLARVMIRQNASFYFFDDSDLMALFVKAFPNIKPHGREHFRRVVIPRMASKIRRRIKEIIGTSFYAITANGWSQPTKSPQLQSITMHCLDENFCRHDMVLATLCMDGLRHSGENIAERITECLAKNDFALNKIACCVRDDARNMQSAAKELDTESFQSVAHFLHLCVNDALKIDYVAEIISKVQEWTIICRTINGRAILKRHQGMHNLTPKKLVMCVPTRWNSVYRMLKAFLKQKKALLSMELERSQRKARIISQPKRSRLQGMDTISSELPHISATDFELLRHICPILKIFDTETKKAQKYKIFQ</sequence>
<proteinExistence type="predicted"/>
<keyword evidence="3" id="KW-0863">Zinc-finger</keyword>